<dbReference type="GO" id="GO:0016757">
    <property type="term" value="F:glycosyltransferase activity"/>
    <property type="evidence" value="ECO:0007669"/>
    <property type="project" value="UniProtKB-KW"/>
</dbReference>
<dbReference type="InterPro" id="IPR028098">
    <property type="entry name" value="Glyco_trans_4-like_N"/>
</dbReference>
<reference evidence="5" key="2">
    <citation type="submission" date="2020-09" db="EMBL/GenBank/DDBJ databases">
        <authorList>
            <person name="Sun Q."/>
            <person name="Sedlacek I."/>
        </authorList>
    </citation>
    <scope>NUCLEOTIDE SEQUENCE</scope>
    <source>
        <strain evidence="5">CCM 8606</strain>
    </source>
</reference>
<dbReference type="Proteomes" id="UP000619536">
    <property type="component" value="Unassembled WGS sequence"/>
</dbReference>
<evidence type="ECO:0000313" key="6">
    <source>
        <dbReference type="Proteomes" id="UP000619536"/>
    </source>
</evidence>
<dbReference type="InterPro" id="IPR001296">
    <property type="entry name" value="Glyco_trans_1"/>
</dbReference>
<feature type="domain" description="Glycosyl transferase family 1" evidence="3">
    <location>
        <begin position="179"/>
        <end position="343"/>
    </location>
</feature>
<name>A0A8J3AIR6_9BIFI</name>
<dbReference type="GO" id="GO:1901137">
    <property type="term" value="P:carbohydrate derivative biosynthetic process"/>
    <property type="evidence" value="ECO:0007669"/>
    <property type="project" value="UniProtKB-ARBA"/>
</dbReference>
<dbReference type="AlphaFoldDB" id="A0A8J3AIR6"/>
<comment type="caution">
    <text evidence="5">The sequence shown here is derived from an EMBL/GenBank/DDBJ whole genome shotgun (WGS) entry which is preliminary data.</text>
</comment>
<dbReference type="EMBL" id="BMDH01000002">
    <property type="protein sequence ID" value="GGI14519.1"/>
    <property type="molecule type" value="Genomic_DNA"/>
</dbReference>
<dbReference type="Gene3D" id="3.40.50.2000">
    <property type="entry name" value="Glycogen Phosphorylase B"/>
    <property type="match status" value="2"/>
</dbReference>
<keyword evidence="2" id="KW-0808">Transferase</keyword>
<evidence type="ECO:0000259" key="3">
    <source>
        <dbReference type="Pfam" id="PF00534"/>
    </source>
</evidence>
<evidence type="ECO:0000256" key="1">
    <source>
        <dbReference type="ARBA" id="ARBA00022676"/>
    </source>
</evidence>
<dbReference type="PANTHER" id="PTHR45947:SF15">
    <property type="entry name" value="TEICHURONIC ACID BIOSYNTHESIS GLYCOSYLTRANSFERASE TUAC-RELATED"/>
    <property type="match status" value="1"/>
</dbReference>
<evidence type="ECO:0000313" key="5">
    <source>
        <dbReference type="EMBL" id="GGI14519.1"/>
    </source>
</evidence>
<keyword evidence="6" id="KW-1185">Reference proteome</keyword>
<organism evidence="5 6">
    <name type="scientific">Galliscardovia ingluviei</name>
    <dbReference type="NCBI Taxonomy" id="1769422"/>
    <lineage>
        <taxon>Bacteria</taxon>
        <taxon>Bacillati</taxon>
        <taxon>Actinomycetota</taxon>
        <taxon>Actinomycetes</taxon>
        <taxon>Bifidobacteriales</taxon>
        <taxon>Bifidobacteriaceae</taxon>
        <taxon>Galliscardovia</taxon>
    </lineage>
</organism>
<evidence type="ECO:0000256" key="2">
    <source>
        <dbReference type="ARBA" id="ARBA00022679"/>
    </source>
</evidence>
<keyword evidence="1" id="KW-0328">Glycosyltransferase</keyword>
<dbReference type="PANTHER" id="PTHR45947">
    <property type="entry name" value="SULFOQUINOVOSYL TRANSFERASE SQD2"/>
    <property type="match status" value="1"/>
</dbReference>
<dbReference type="Pfam" id="PF00534">
    <property type="entry name" value="Glycos_transf_1"/>
    <property type="match status" value="1"/>
</dbReference>
<evidence type="ECO:0000259" key="4">
    <source>
        <dbReference type="Pfam" id="PF13439"/>
    </source>
</evidence>
<accession>A0A8J3AIR6</accession>
<feature type="domain" description="Glycosyltransferase subfamily 4-like N-terminal" evidence="4">
    <location>
        <begin position="3"/>
        <end position="174"/>
    </location>
</feature>
<dbReference type="Pfam" id="PF13439">
    <property type="entry name" value="Glyco_transf_4"/>
    <property type="match status" value="1"/>
</dbReference>
<dbReference type="InterPro" id="IPR050194">
    <property type="entry name" value="Glycosyltransferase_grp1"/>
</dbReference>
<gene>
    <name evidence="5" type="primary">cps2F</name>
    <name evidence="5" type="ORF">GCM10007377_11340</name>
</gene>
<proteinExistence type="predicted"/>
<reference evidence="5" key="1">
    <citation type="journal article" date="2014" name="Int. J. Syst. Evol. Microbiol.">
        <title>Complete genome sequence of Corynebacterium casei LMG S-19264T (=DSM 44701T), isolated from a smear-ripened cheese.</title>
        <authorList>
            <consortium name="US DOE Joint Genome Institute (JGI-PGF)"/>
            <person name="Walter F."/>
            <person name="Albersmeier A."/>
            <person name="Kalinowski J."/>
            <person name="Ruckert C."/>
        </authorList>
    </citation>
    <scope>NUCLEOTIDE SEQUENCE</scope>
    <source>
        <strain evidence="5">CCM 8606</strain>
    </source>
</reference>
<dbReference type="SUPFAM" id="SSF53756">
    <property type="entry name" value="UDP-Glycosyltransferase/glycogen phosphorylase"/>
    <property type="match status" value="1"/>
</dbReference>
<sequence length="388" mass="42539">MGGGIRRYIHDVVYGLDPNLFDITLVYGASRTDKSFQDNLQQMCEHATLIPCNELVREVSLQHDWRAIRAVIRIMRQVQPDIVHCNSSKAGVIGRVAAKLQGIPAIYSSHGWAMQNIDFGRRKKQIFAGIEAVLSRFATATTINVSPTEKQCALDWHINSSNQFIVISNGVDPSTMLSREESRARLGLSDNAIVVGTAIRLTAQKDPLQIIDIFARAHQQNPALHLAILGDGELRDAVKQAINENGIEQAVTCYGYRADASQLMAAFDVVMMTSTAEGLPYTLLEAEAVGVPIVATNVEGIRDIVKPGVTGELFPFGDVEQGANALLSVLDATSALASVNEAGEGDMDAINMPYSRQAIYHDFMQRFSLNLMIKELTSVYQRFAKTSK</sequence>
<protein>
    <submittedName>
        <fullName evidence="5">Glycosyltransferase family 1 (GT1)</fullName>
    </submittedName>
</protein>